<dbReference type="Gene3D" id="3.30.70.270">
    <property type="match status" value="1"/>
</dbReference>
<evidence type="ECO:0008006" key="3">
    <source>
        <dbReference type="Google" id="ProtNLM"/>
    </source>
</evidence>
<sequence length="59" mass="6989">MQYRHVRIQPHAFRYQERPSDFQRYVDATLKPVSSFAFAYLNDILIHSADASDHDVHVQ</sequence>
<protein>
    <recommendedName>
        <fullName evidence="3">Reverse transcriptase domain-containing protein</fullName>
    </recommendedName>
</protein>
<dbReference type="AlphaFoldDB" id="A0A6A7BRN2"/>
<dbReference type="SUPFAM" id="SSF56672">
    <property type="entry name" value="DNA/RNA polymerases"/>
    <property type="match status" value="1"/>
</dbReference>
<dbReference type="OrthoDB" id="41323at2759"/>
<dbReference type="EMBL" id="MU006024">
    <property type="protein sequence ID" value="KAF2857873.1"/>
    <property type="molecule type" value="Genomic_DNA"/>
</dbReference>
<evidence type="ECO:0000313" key="1">
    <source>
        <dbReference type="EMBL" id="KAF2857873.1"/>
    </source>
</evidence>
<accession>A0A6A7BRN2</accession>
<name>A0A6A7BRN2_9PEZI</name>
<organism evidence="1 2">
    <name type="scientific">Piedraia hortae CBS 480.64</name>
    <dbReference type="NCBI Taxonomy" id="1314780"/>
    <lineage>
        <taxon>Eukaryota</taxon>
        <taxon>Fungi</taxon>
        <taxon>Dikarya</taxon>
        <taxon>Ascomycota</taxon>
        <taxon>Pezizomycotina</taxon>
        <taxon>Dothideomycetes</taxon>
        <taxon>Dothideomycetidae</taxon>
        <taxon>Capnodiales</taxon>
        <taxon>Piedraiaceae</taxon>
        <taxon>Piedraia</taxon>
    </lineage>
</organism>
<keyword evidence="2" id="KW-1185">Reference proteome</keyword>
<dbReference type="InterPro" id="IPR043502">
    <property type="entry name" value="DNA/RNA_pol_sf"/>
</dbReference>
<dbReference type="InterPro" id="IPR043128">
    <property type="entry name" value="Rev_trsase/Diguanyl_cyclase"/>
</dbReference>
<proteinExistence type="predicted"/>
<gene>
    <name evidence="1" type="ORF">K470DRAFT_260361</name>
</gene>
<evidence type="ECO:0000313" key="2">
    <source>
        <dbReference type="Proteomes" id="UP000799421"/>
    </source>
</evidence>
<reference evidence="1" key="1">
    <citation type="journal article" date="2020" name="Stud. Mycol.">
        <title>101 Dothideomycetes genomes: a test case for predicting lifestyles and emergence of pathogens.</title>
        <authorList>
            <person name="Haridas S."/>
            <person name="Albert R."/>
            <person name="Binder M."/>
            <person name="Bloem J."/>
            <person name="Labutti K."/>
            <person name="Salamov A."/>
            <person name="Andreopoulos B."/>
            <person name="Baker S."/>
            <person name="Barry K."/>
            <person name="Bills G."/>
            <person name="Bluhm B."/>
            <person name="Cannon C."/>
            <person name="Castanera R."/>
            <person name="Culley D."/>
            <person name="Daum C."/>
            <person name="Ezra D."/>
            <person name="Gonzalez J."/>
            <person name="Henrissat B."/>
            <person name="Kuo A."/>
            <person name="Liang C."/>
            <person name="Lipzen A."/>
            <person name="Lutzoni F."/>
            <person name="Magnuson J."/>
            <person name="Mondo S."/>
            <person name="Nolan M."/>
            <person name="Ohm R."/>
            <person name="Pangilinan J."/>
            <person name="Park H.-J."/>
            <person name="Ramirez L."/>
            <person name="Alfaro M."/>
            <person name="Sun H."/>
            <person name="Tritt A."/>
            <person name="Yoshinaga Y."/>
            <person name="Zwiers L.-H."/>
            <person name="Turgeon B."/>
            <person name="Goodwin S."/>
            <person name="Spatafora J."/>
            <person name="Crous P."/>
            <person name="Grigoriev I."/>
        </authorList>
    </citation>
    <scope>NUCLEOTIDE SEQUENCE</scope>
    <source>
        <strain evidence="1">CBS 480.64</strain>
    </source>
</reference>
<dbReference type="Proteomes" id="UP000799421">
    <property type="component" value="Unassembled WGS sequence"/>
</dbReference>